<dbReference type="OrthoDB" id="1027451at2"/>
<feature type="signal peptide" evidence="2">
    <location>
        <begin position="1"/>
        <end position="21"/>
    </location>
</feature>
<dbReference type="Pfam" id="PF03548">
    <property type="entry name" value="LolA"/>
    <property type="match status" value="1"/>
</dbReference>
<reference evidence="3 4" key="1">
    <citation type="submission" date="2018-02" db="EMBL/GenBank/DDBJ databases">
        <title>The draft genome of Sphingobacterium gobiense H7.</title>
        <authorList>
            <person name="Li L."/>
            <person name="Liu L."/>
            <person name="Zhang X."/>
            <person name="Wang T."/>
            <person name="Liang L."/>
        </authorList>
    </citation>
    <scope>NUCLEOTIDE SEQUENCE [LARGE SCALE GENOMIC DNA]</scope>
    <source>
        <strain evidence="3 4">ACCC 05757</strain>
    </source>
</reference>
<evidence type="ECO:0000313" key="4">
    <source>
        <dbReference type="Proteomes" id="UP000238642"/>
    </source>
</evidence>
<dbReference type="EMBL" id="PVBS01000002">
    <property type="protein sequence ID" value="PRD53922.1"/>
    <property type="molecule type" value="Genomic_DNA"/>
</dbReference>
<evidence type="ECO:0000313" key="3">
    <source>
        <dbReference type="EMBL" id="PRD53922.1"/>
    </source>
</evidence>
<dbReference type="SUPFAM" id="SSF89392">
    <property type="entry name" value="Prokaryotic lipoproteins and lipoprotein localization factors"/>
    <property type="match status" value="1"/>
</dbReference>
<keyword evidence="4" id="KW-1185">Reference proteome</keyword>
<name>A0A2S9JLA5_9SPHI</name>
<dbReference type="AlphaFoldDB" id="A0A2S9JLA5"/>
<evidence type="ECO:0000256" key="2">
    <source>
        <dbReference type="SAM" id="SignalP"/>
    </source>
</evidence>
<organism evidence="3 4">
    <name type="scientific">Sphingobacterium gobiense</name>
    <dbReference type="NCBI Taxonomy" id="1382456"/>
    <lineage>
        <taxon>Bacteria</taxon>
        <taxon>Pseudomonadati</taxon>
        <taxon>Bacteroidota</taxon>
        <taxon>Sphingobacteriia</taxon>
        <taxon>Sphingobacteriales</taxon>
        <taxon>Sphingobacteriaceae</taxon>
        <taxon>Sphingobacterium</taxon>
    </lineage>
</organism>
<sequence length="210" mass="24431">MRMNNKLLYFLIFLLPYCAWAQTREMTANERASFQKSLQKLVEIKTISADFVQYKHLSFMKKPVESSGKLYLEHPDKLSWAYTAPFQYKMVFKDSKIFIDDQGKKQTIDIGNNKQFEKISTLVSSSMRGGQYDEKEFAVSYLKRGEADMVRLTPKLAGAKKYIKEIVLLFSPANKYVEEVKLVEPSNDYTRFVIKNRKVNATIDDSIFNL</sequence>
<proteinExistence type="predicted"/>
<dbReference type="InterPro" id="IPR029046">
    <property type="entry name" value="LolA/LolB/LppX"/>
</dbReference>
<dbReference type="PANTHER" id="PTHR35869">
    <property type="entry name" value="OUTER-MEMBRANE LIPOPROTEIN CARRIER PROTEIN"/>
    <property type="match status" value="1"/>
</dbReference>
<gene>
    <name evidence="3" type="ORF">C5749_10440</name>
</gene>
<comment type="caution">
    <text evidence="3">The sequence shown here is derived from an EMBL/GenBank/DDBJ whole genome shotgun (WGS) entry which is preliminary data.</text>
</comment>
<protein>
    <submittedName>
        <fullName evidence="3">Cell envelope biogenesis protein LolA</fullName>
    </submittedName>
</protein>
<dbReference type="Gene3D" id="2.50.20.10">
    <property type="entry name" value="Lipoprotein localisation LolA/LolB/LppX"/>
    <property type="match status" value="1"/>
</dbReference>
<dbReference type="InterPro" id="IPR004564">
    <property type="entry name" value="OM_lipoprot_carrier_LolA-like"/>
</dbReference>
<dbReference type="CDD" id="cd16325">
    <property type="entry name" value="LolA"/>
    <property type="match status" value="1"/>
</dbReference>
<feature type="chain" id="PRO_5015652499" evidence="2">
    <location>
        <begin position="22"/>
        <end position="210"/>
    </location>
</feature>
<dbReference type="Proteomes" id="UP000238642">
    <property type="component" value="Unassembled WGS sequence"/>
</dbReference>
<accession>A0A2S9JLA5</accession>
<dbReference type="PANTHER" id="PTHR35869:SF1">
    <property type="entry name" value="OUTER-MEMBRANE LIPOPROTEIN CARRIER PROTEIN"/>
    <property type="match status" value="1"/>
</dbReference>
<evidence type="ECO:0000256" key="1">
    <source>
        <dbReference type="ARBA" id="ARBA00022729"/>
    </source>
</evidence>
<keyword evidence="1 2" id="KW-0732">Signal</keyword>